<feature type="compositionally biased region" description="Low complexity" evidence="1">
    <location>
        <begin position="109"/>
        <end position="120"/>
    </location>
</feature>
<proteinExistence type="predicted"/>
<dbReference type="RefSeq" id="XP_009220981.1">
    <property type="nucleotide sequence ID" value="XM_009222717.1"/>
</dbReference>
<evidence type="ECO:0000313" key="3">
    <source>
        <dbReference type="EnsemblFungi" id="EJT79836"/>
    </source>
</evidence>
<evidence type="ECO:0000313" key="4">
    <source>
        <dbReference type="Proteomes" id="UP000006039"/>
    </source>
</evidence>
<sequence>MVLQVLACGRAGPGQKEGQELGKQRPSIDDGYPVAIAAKNGFSVQMSTAKQTRLRAWLRIDDMRRNLVPICRGWVAALLPALSTGQGVVKQEIKQAGRKRAAGPPAPKPKTTGKAGWLAGWPPPAAETEQPARSKKQRDKIRAKGNCYWDSGGEATPWWFCRSSAGNTDDGCAESGGLHAIGRQAGRQQREKRNSCPSYCSLFPVVLPKQDRKRSTKGGWRLIRGGLSDRIGREPTDAGHSIHRTSASNSAGEERKEACECRRKKTHREPRCVCVVIWVGMVADGCDFSLYYPETTPANEMPTGVDVYIPAISAKGGLEPHSLTLTPCEEIAAAGRTAQCLARR</sequence>
<protein>
    <submittedName>
        <fullName evidence="2 3">Uncharacterized protein</fullName>
    </submittedName>
</protein>
<name>J3NUG3_GAET3</name>
<gene>
    <name evidence="3" type="primary">20345377</name>
    <name evidence="2" type="ORF">GGTG_04919</name>
</gene>
<keyword evidence="4" id="KW-1185">Reference proteome</keyword>
<evidence type="ECO:0000256" key="1">
    <source>
        <dbReference type="SAM" id="MobiDB-lite"/>
    </source>
</evidence>
<reference evidence="3" key="4">
    <citation type="journal article" date="2015" name="G3 (Bethesda)">
        <title>Genome sequences of three phytopathogenic species of the Magnaporthaceae family of fungi.</title>
        <authorList>
            <person name="Okagaki L.H."/>
            <person name="Nunes C.C."/>
            <person name="Sailsbery J."/>
            <person name="Clay B."/>
            <person name="Brown D."/>
            <person name="John T."/>
            <person name="Oh Y."/>
            <person name="Young N."/>
            <person name="Fitzgerald M."/>
            <person name="Haas B.J."/>
            <person name="Zeng Q."/>
            <person name="Young S."/>
            <person name="Adiconis X."/>
            <person name="Fan L."/>
            <person name="Levin J.Z."/>
            <person name="Mitchell T.K."/>
            <person name="Okubara P.A."/>
            <person name="Farman M.L."/>
            <person name="Kohn L.M."/>
            <person name="Birren B."/>
            <person name="Ma L.-J."/>
            <person name="Dean R.A."/>
        </authorList>
    </citation>
    <scope>NUCLEOTIDE SEQUENCE</scope>
    <source>
        <strain evidence="3">R3-111a-1</strain>
    </source>
</reference>
<organism evidence="2">
    <name type="scientific">Gaeumannomyces tritici (strain R3-111a-1)</name>
    <name type="common">Wheat and barley take-all root rot fungus</name>
    <name type="synonym">Gaeumannomyces graminis var. tritici</name>
    <dbReference type="NCBI Taxonomy" id="644352"/>
    <lineage>
        <taxon>Eukaryota</taxon>
        <taxon>Fungi</taxon>
        <taxon>Dikarya</taxon>
        <taxon>Ascomycota</taxon>
        <taxon>Pezizomycotina</taxon>
        <taxon>Sordariomycetes</taxon>
        <taxon>Sordariomycetidae</taxon>
        <taxon>Magnaporthales</taxon>
        <taxon>Magnaporthaceae</taxon>
        <taxon>Gaeumannomyces</taxon>
    </lineage>
</organism>
<feature type="region of interest" description="Disordered" evidence="1">
    <location>
        <begin position="97"/>
        <end position="141"/>
    </location>
</feature>
<reference evidence="2" key="3">
    <citation type="submission" date="2010-09" db="EMBL/GenBank/DDBJ databases">
        <title>Annotation of Gaeumannomyces graminis var. tritici R3-111a-1.</title>
        <authorList>
            <consortium name="The Broad Institute Genome Sequencing Platform"/>
            <person name="Ma L.-J."/>
            <person name="Dead R."/>
            <person name="Young S.K."/>
            <person name="Zeng Q."/>
            <person name="Gargeya S."/>
            <person name="Fitzgerald M."/>
            <person name="Haas B."/>
            <person name="Abouelleil A."/>
            <person name="Alvarado L."/>
            <person name="Arachchi H.M."/>
            <person name="Berlin A."/>
            <person name="Brown A."/>
            <person name="Chapman S.B."/>
            <person name="Chen Z."/>
            <person name="Dunbar C."/>
            <person name="Freedman E."/>
            <person name="Gearin G."/>
            <person name="Gellesch M."/>
            <person name="Goldberg J."/>
            <person name="Griggs A."/>
            <person name="Gujja S."/>
            <person name="Heiman D."/>
            <person name="Howarth C."/>
            <person name="Larson L."/>
            <person name="Lui A."/>
            <person name="MacDonald P.J.P."/>
            <person name="Mehta T."/>
            <person name="Montmayeur A."/>
            <person name="Murphy C."/>
            <person name="Neiman D."/>
            <person name="Pearson M."/>
            <person name="Priest M."/>
            <person name="Roberts A."/>
            <person name="Saif S."/>
            <person name="Shea T."/>
            <person name="Shenoy N."/>
            <person name="Sisk P."/>
            <person name="Stolte C."/>
            <person name="Sykes S."/>
            <person name="Yandava C."/>
            <person name="Wortman J."/>
            <person name="Nusbaum C."/>
            <person name="Birren B."/>
        </authorList>
    </citation>
    <scope>NUCLEOTIDE SEQUENCE</scope>
    <source>
        <strain evidence="2">R3-111a-1</strain>
    </source>
</reference>
<evidence type="ECO:0000313" key="2">
    <source>
        <dbReference type="EMBL" id="EJT79836.1"/>
    </source>
</evidence>
<accession>J3NUG3</accession>
<dbReference type="EnsemblFungi" id="EJT79836">
    <property type="protein sequence ID" value="EJT79836"/>
    <property type="gene ID" value="GGTG_04919"/>
</dbReference>
<dbReference type="HOGENOM" id="CLU_806645_0_0_1"/>
<reference evidence="3" key="5">
    <citation type="submission" date="2018-04" db="UniProtKB">
        <authorList>
            <consortium name="EnsemblFungi"/>
        </authorList>
    </citation>
    <scope>IDENTIFICATION</scope>
    <source>
        <strain evidence="3">R3-111a-1</strain>
    </source>
</reference>
<dbReference type="VEuPathDB" id="FungiDB:GGTG_04919"/>
<reference evidence="2" key="2">
    <citation type="submission" date="2010-07" db="EMBL/GenBank/DDBJ databases">
        <authorList>
            <consortium name="The Broad Institute Genome Sequencing Platform"/>
            <consortium name="Broad Institute Genome Sequencing Center for Infectious Disease"/>
            <person name="Ma L.-J."/>
            <person name="Dead R."/>
            <person name="Young S."/>
            <person name="Zeng Q."/>
            <person name="Koehrsen M."/>
            <person name="Alvarado L."/>
            <person name="Berlin A."/>
            <person name="Chapman S.B."/>
            <person name="Chen Z."/>
            <person name="Freedman E."/>
            <person name="Gellesch M."/>
            <person name="Goldberg J."/>
            <person name="Griggs A."/>
            <person name="Gujja S."/>
            <person name="Heilman E.R."/>
            <person name="Heiman D."/>
            <person name="Hepburn T."/>
            <person name="Howarth C."/>
            <person name="Jen D."/>
            <person name="Larson L."/>
            <person name="Mehta T."/>
            <person name="Neiman D."/>
            <person name="Pearson M."/>
            <person name="Roberts A."/>
            <person name="Saif S."/>
            <person name="Shea T."/>
            <person name="Shenoy N."/>
            <person name="Sisk P."/>
            <person name="Stolte C."/>
            <person name="Sykes S."/>
            <person name="Walk T."/>
            <person name="White J."/>
            <person name="Yandava C."/>
            <person name="Haas B."/>
            <person name="Nusbaum C."/>
            <person name="Birren B."/>
        </authorList>
    </citation>
    <scope>NUCLEOTIDE SEQUENCE</scope>
    <source>
        <strain evidence="2">R3-111a-1</strain>
    </source>
</reference>
<dbReference type="EMBL" id="GL385396">
    <property type="protein sequence ID" value="EJT79836.1"/>
    <property type="molecule type" value="Genomic_DNA"/>
</dbReference>
<dbReference type="AlphaFoldDB" id="J3NUG3"/>
<dbReference type="Proteomes" id="UP000006039">
    <property type="component" value="Unassembled WGS sequence"/>
</dbReference>
<reference evidence="4" key="1">
    <citation type="submission" date="2010-07" db="EMBL/GenBank/DDBJ databases">
        <title>The genome sequence of Gaeumannomyces graminis var. tritici strain R3-111a-1.</title>
        <authorList>
            <consortium name="The Broad Institute Genome Sequencing Platform"/>
            <person name="Ma L.-J."/>
            <person name="Dead R."/>
            <person name="Young S."/>
            <person name="Zeng Q."/>
            <person name="Koehrsen M."/>
            <person name="Alvarado L."/>
            <person name="Berlin A."/>
            <person name="Chapman S.B."/>
            <person name="Chen Z."/>
            <person name="Freedman E."/>
            <person name="Gellesch M."/>
            <person name="Goldberg J."/>
            <person name="Griggs A."/>
            <person name="Gujja S."/>
            <person name="Heilman E.R."/>
            <person name="Heiman D."/>
            <person name="Hepburn T."/>
            <person name="Howarth C."/>
            <person name="Jen D."/>
            <person name="Larson L."/>
            <person name="Mehta T."/>
            <person name="Neiman D."/>
            <person name="Pearson M."/>
            <person name="Roberts A."/>
            <person name="Saif S."/>
            <person name="Shea T."/>
            <person name="Shenoy N."/>
            <person name="Sisk P."/>
            <person name="Stolte C."/>
            <person name="Sykes S."/>
            <person name="Walk T."/>
            <person name="White J."/>
            <person name="Yandava C."/>
            <person name="Haas B."/>
            <person name="Nusbaum C."/>
            <person name="Birren B."/>
        </authorList>
    </citation>
    <scope>NUCLEOTIDE SEQUENCE [LARGE SCALE GENOMIC DNA]</scope>
    <source>
        <strain evidence="4">R3-111a-1</strain>
    </source>
</reference>
<dbReference type="GeneID" id="20345377"/>